<dbReference type="InterPro" id="IPR050769">
    <property type="entry name" value="NAT_camello-type"/>
</dbReference>
<dbReference type="SUPFAM" id="SSF55729">
    <property type="entry name" value="Acyl-CoA N-acyltransferases (Nat)"/>
    <property type="match status" value="1"/>
</dbReference>
<gene>
    <name evidence="3" type="ORF">SAMN05444355_107136</name>
</gene>
<evidence type="ECO:0000259" key="2">
    <source>
        <dbReference type="PROSITE" id="PS51186"/>
    </source>
</evidence>
<dbReference type="AlphaFoldDB" id="A0A1H9LTM5"/>
<dbReference type="Gene3D" id="3.40.630.30">
    <property type="match status" value="1"/>
</dbReference>
<dbReference type="InterPro" id="IPR000182">
    <property type="entry name" value="GNAT_dom"/>
</dbReference>
<dbReference type="PROSITE" id="PS51186">
    <property type="entry name" value="GNAT"/>
    <property type="match status" value="1"/>
</dbReference>
<dbReference type="Pfam" id="PF13673">
    <property type="entry name" value="Acetyltransf_10"/>
    <property type="match status" value="1"/>
</dbReference>
<evidence type="ECO:0000313" key="3">
    <source>
        <dbReference type="EMBL" id="SER14776.1"/>
    </source>
</evidence>
<dbReference type="EMBL" id="FOFZ01000007">
    <property type="protein sequence ID" value="SER14776.1"/>
    <property type="molecule type" value="Genomic_DNA"/>
</dbReference>
<dbReference type="PANTHER" id="PTHR13947:SF37">
    <property type="entry name" value="LD18367P"/>
    <property type="match status" value="1"/>
</dbReference>
<proteinExistence type="predicted"/>
<dbReference type="GO" id="GO:0008080">
    <property type="term" value="F:N-acetyltransferase activity"/>
    <property type="evidence" value="ECO:0007669"/>
    <property type="project" value="InterPro"/>
</dbReference>
<feature type="domain" description="N-acetyltransferase" evidence="2">
    <location>
        <begin position="1"/>
        <end position="145"/>
    </location>
</feature>
<keyword evidence="1 3" id="KW-0808">Transferase</keyword>
<evidence type="ECO:0000256" key="1">
    <source>
        <dbReference type="ARBA" id="ARBA00022679"/>
    </source>
</evidence>
<dbReference type="OrthoDB" id="2352823at2"/>
<organism evidence="3 4">
    <name type="scientific">Flavobacterium frigoris</name>
    <dbReference type="NCBI Taxonomy" id="229204"/>
    <lineage>
        <taxon>Bacteria</taxon>
        <taxon>Pseudomonadati</taxon>
        <taxon>Bacteroidota</taxon>
        <taxon>Flavobacteriia</taxon>
        <taxon>Flavobacteriales</taxon>
        <taxon>Flavobacteriaceae</taxon>
        <taxon>Flavobacterium</taxon>
    </lineage>
</organism>
<dbReference type="CDD" id="cd04301">
    <property type="entry name" value="NAT_SF"/>
    <property type="match status" value="1"/>
</dbReference>
<keyword evidence="4" id="KW-1185">Reference proteome</keyword>
<dbReference type="InterPro" id="IPR016181">
    <property type="entry name" value="Acyl_CoA_acyltransferase"/>
</dbReference>
<reference evidence="4" key="1">
    <citation type="submission" date="2016-10" db="EMBL/GenBank/DDBJ databases">
        <authorList>
            <person name="Varghese N."/>
            <person name="Submissions S."/>
        </authorList>
    </citation>
    <scope>NUCLEOTIDE SEQUENCE [LARGE SCALE GENOMIC DNA]</scope>
    <source>
        <strain evidence="4">DSM 15719</strain>
    </source>
</reference>
<name>A0A1H9LTM5_FLAFI</name>
<dbReference type="PANTHER" id="PTHR13947">
    <property type="entry name" value="GNAT FAMILY N-ACETYLTRANSFERASE"/>
    <property type="match status" value="1"/>
</dbReference>
<dbReference type="RefSeq" id="WP_074723516.1">
    <property type="nucleotide sequence ID" value="NZ_CBCRVS010000005.1"/>
</dbReference>
<evidence type="ECO:0000313" key="4">
    <source>
        <dbReference type="Proteomes" id="UP000183658"/>
    </source>
</evidence>
<protein>
    <submittedName>
        <fullName evidence="3">Acetyltransferase (GNAT) domain-containing protein</fullName>
    </submittedName>
</protein>
<accession>A0A1H9LTM5</accession>
<dbReference type="Proteomes" id="UP000183658">
    <property type="component" value="Unassembled WGS sequence"/>
</dbReference>
<sequence>MIAIKQIDTSNALYPNEQDLRNRILLRPIGIPDHTWEMHDEKAWHFVAVENDTVIGCVVLNPLNPIKTKTQLMQMAVDTNQQGKGIGKLLVKELLSFCKSNGIEEVVCHARDNAVPFYLNLGFEIYDNPFTEVGIPHEHMRIRVAN</sequence>